<dbReference type="EMBL" id="DXGF01000160">
    <property type="protein sequence ID" value="HIW84498.1"/>
    <property type="molecule type" value="Genomic_DNA"/>
</dbReference>
<dbReference type="AlphaFoldDB" id="A0A9D1RAE9"/>
<name>A0A9D1RAE9_9FIRM</name>
<accession>A0A9D1RAE9</accession>
<dbReference type="PANTHER" id="PTHR48081:SF6">
    <property type="entry name" value="PEPTIDASE S9 PROLYL OLIGOPEPTIDASE CATALYTIC DOMAIN-CONTAINING PROTEIN"/>
    <property type="match status" value="1"/>
</dbReference>
<dbReference type="InterPro" id="IPR050300">
    <property type="entry name" value="GDXG_lipolytic_enzyme"/>
</dbReference>
<evidence type="ECO:0000256" key="1">
    <source>
        <dbReference type="ARBA" id="ARBA00022801"/>
    </source>
</evidence>
<dbReference type="Pfam" id="PF20434">
    <property type="entry name" value="BD-FAE"/>
    <property type="match status" value="1"/>
</dbReference>
<sequence>MKYLEIPIQTEDSLEYARLETYLLDTPGEKIRIQKRPMIVICPGGGYYKLSYREGEPLAIHFLNQGYHACVLRYSVLPARYPTPLLELGEVMKLIHGHAEEWHVDTSHIILHGASAGGHLAGMLGVFWNQEWLADRLGTTAETLRPAGLLLSYPVITAMDPEGHLESFRNLLGEEFEKEKERFSLELRVTKDTPPVFLWHTAADESVPVENSFLMAMALKKAGVPVELHIFPEGAHGLSLASPLVERLDGSGVEESCQCWIDLAQAWLKRLCEK</sequence>
<proteinExistence type="predicted"/>
<dbReference type="SUPFAM" id="SSF53474">
    <property type="entry name" value="alpha/beta-Hydrolases"/>
    <property type="match status" value="1"/>
</dbReference>
<dbReference type="InterPro" id="IPR029058">
    <property type="entry name" value="AB_hydrolase_fold"/>
</dbReference>
<keyword evidence="1 3" id="KW-0378">Hydrolase</keyword>
<comment type="caution">
    <text evidence="3">The sequence shown here is derived from an EMBL/GenBank/DDBJ whole genome shotgun (WGS) entry which is preliminary data.</text>
</comment>
<dbReference type="Proteomes" id="UP000824263">
    <property type="component" value="Unassembled WGS sequence"/>
</dbReference>
<dbReference type="PANTHER" id="PTHR48081">
    <property type="entry name" value="AB HYDROLASE SUPERFAMILY PROTEIN C4A8.06C"/>
    <property type="match status" value="1"/>
</dbReference>
<organism evidence="3 4">
    <name type="scientific">Candidatus Dorea gallistercoris</name>
    <dbReference type="NCBI Taxonomy" id="2838542"/>
    <lineage>
        <taxon>Bacteria</taxon>
        <taxon>Bacillati</taxon>
        <taxon>Bacillota</taxon>
        <taxon>Clostridia</taxon>
        <taxon>Lachnospirales</taxon>
        <taxon>Lachnospiraceae</taxon>
        <taxon>Dorea</taxon>
    </lineage>
</organism>
<evidence type="ECO:0000313" key="4">
    <source>
        <dbReference type="Proteomes" id="UP000824263"/>
    </source>
</evidence>
<reference evidence="3" key="2">
    <citation type="submission" date="2021-04" db="EMBL/GenBank/DDBJ databases">
        <authorList>
            <person name="Gilroy R."/>
        </authorList>
    </citation>
    <scope>NUCLEOTIDE SEQUENCE</scope>
    <source>
        <strain evidence="3">ChiSxjej1B13-11762</strain>
    </source>
</reference>
<feature type="domain" description="BD-FAE-like" evidence="2">
    <location>
        <begin position="34"/>
        <end position="218"/>
    </location>
</feature>
<gene>
    <name evidence="3" type="ORF">H9873_09260</name>
</gene>
<dbReference type="Gene3D" id="3.40.50.1820">
    <property type="entry name" value="alpha/beta hydrolase"/>
    <property type="match status" value="1"/>
</dbReference>
<evidence type="ECO:0000259" key="2">
    <source>
        <dbReference type="Pfam" id="PF20434"/>
    </source>
</evidence>
<protein>
    <submittedName>
        <fullName evidence="3">Alpha/beta hydrolase</fullName>
    </submittedName>
</protein>
<dbReference type="GO" id="GO:0016787">
    <property type="term" value="F:hydrolase activity"/>
    <property type="evidence" value="ECO:0007669"/>
    <property type="project" value="UniProtKB-KW"/>
</dbReference>
<dbReference type="InterPro" id="IPR049492">
    <property type="entry name" value="BD-FAE-like_dom"/>
</dbReference>
<evidence type="ECO:0000313" key="3">
    <source>
        <dbReference type="EMBL" id="HIW84498.1"/>
    </source>
</evidence>
<reference evidence="3" key="1">
    <citation type="journal article" date="2021" name="PeerJ">
        <title>Extensive microbial diversity within the chicken gut microbiome revealed by metagenomics and culture.</title>
        <authorList>
            <person name="Gilroy R."/>
            <person name="Ravi A."/>
            <person name="Getino M."/>
            <person name="Pursley I."/>
            <person name="Horton D.L."/>
            <person name="Alikhan N.F."/>
            <person name="Baker D."/>
            <person name="Gharbi K."/>
            <person name="Hall N."/>
            <person name="Watson M."/>
            <person name="Adriaenssens E.M."/>
            <person name="Foster-Nyarko E."/>
            <person name="Jarju S."/>
            <person name="Secka A."/>
            <person name="Antonio M."/>
            <person name="Oren A."/>
            <person name="Chaudhuri R.R."/>
            <person name="La Ragione R."/>
            <person name="Hildebrand F."/>
            <person name="Pallen M.J."/>
        </authorList>
    </citation>
    <scope>NUCLEOTIDE SEQUENCE</scope>
    <source>
        <strain evidence="3">ChiSxjej1B13-11762</strain>
    </source>
</reference>